<dbReference type="AlphaFoldDB" id="A0A317F019"/>
<gene>
    <name evidence="3" type="ORF">DF947_13415</name>
</gene>
<dbReference type="SUPFAM" id="SSF55961">
    <property type="entry name" value="Bet v1-like"/>
    <property type="match status" value="1"/>
</dbReference>
<comment type="caution">
    <text evidence="3">The sequence shown here is derived from an EMBL/GenBank/DDBJ whole genome shotgun (WGS) entry which is preliminary data.</text>
</comment>
<evidence type="ECO:0000256" key="1">
    <source>
        <dbReference type="ARBA" id="ARBA00006817"/>
    </source>
</evidence>
<dbReference type="OrthoDB" id="287565at2"/>
<accession>A0A317F019</accession>
<dbReference type="Gene3D" id="3.30.530.20">
    <property type="match status" value="1"/>
</dbReference>
<reference evidence="4" key="1">
    <citation type="submission" date="2018-05" db="EMBL/GenBank/DDBJ databases">
        <title>Pedobacter paludis sp. nov., isolated from wetland soil.</title>
        <authorList>
            <person name="Zhang Y."/>
        </authorList>
    </citation>
    <scope>NUCLEOTIDE SEQUENCE [LARGE SCALE GENOMIC DNA]</scope>
    <source>
        <strain evidence="4">R-8</strain>
    </source>
</reference>
<feature type="domain" description="Activator of Hsp90 ATPase homologue 1/2-like C-terminal" evidence="2">
    <location>
        <begin position="16"/>
        <end position="133"/>
    </location>
</feature>
<evidence type="ECO:0000313" key="3">
    <source>
        <dbReference type="EMBL" id="PWS31583.1"/>
    </source>
</evidence>
<dbReference type="InterPro" id="IPR023393">
    <property type="entry name" value="START-like_dom_sf"/>
</dbReference>
<dbReference type="EMBL" id="QGNY01000004">
    <property type="protein sequence ID" value="PWS31583.1"/>
    <property type="molecule type" value="Genomic_DNA"/>
</dbReference>
<dbReference type="InterPro" id="IPR013538">
    <property type="entry name" value="ASHA1/2-like_C"/>
</dbReference>
<comment type="similarity">
    <text evidence="1">Belongs to the AHA1 family.</text>
</comment>
<evidence type="ECO:0000259" key="2">
    <source>
        <dbReference type="Pfam" id="PF08327"/>
    </source>
</evidence>
<sequence length="147" mass="16838">MTTSDFTTSFLVNRSAKEVFNAINNVRGWWQGEIAGPTEKVNDEFSYRSGAFHFSRQKIEEFVPYEKIVWQVTESKINFVTDKTEWTNTKIVFEINEINNQTEVCFTHIGLVPEIECYGSCSNAWSRLIQESLFSLITTGVGTKVFG</sequence>
<dbReference type="RefSeq" id="WP_109930545.1">
    <property type="nucleotide sequence ID" value="NZ_QGNY01000004.1"/>
</dbReference>
<organism evidence="3 4">
    <name type="scientific">Pedobacter paludis</name>
    <dbReference type="NCBI Taxonomy" id="2203212"/>
    <lineage>
        <taxon>Bacteria</taxon>
        <taxon>Pseudomonadati</taxon>
        <taxon>Bacteroidota</taxon>
        <taxon>Sphingobacteriia</taxon>
        <taxon>Sphingobacteriales</taxon>
        <taxon>Sphingobacteriaceae</taxon>
        <taxon>Pedobacter</taxon>
    </lineage>
</organism>
<protein>
    <submittedName>
        <fullName evidence="3">ATPase</fullName>
    </submittedName>
</protein>
<evidence type="ECO:0000313" key="4">
    <source>
        <dbReference type="Proteomes" id="UP000245391"/>
    </source>
</evidence>
<keyword evidence="4" id="KW-1185">Reference proteome</keyword>
<proteinExistence type="inferred from homology"/>
<dbReference type="Pfam" id="PF08327">
    <property type="entry name" value="AHSA1"/>
    <property type="match status" value="1"/>
</dbReference>
<dbReference type="Proteomes" id="UP000245391">
    <property type="component" value="Unassembled WGS sequence"/>
</dbReference>
<name>A0A317F019_9SPHI</name>